<dbReference type="Pfam" id="PF03775">
    <property type="entry name" value="MinC_C"/>
    <property type="match status" value="1"/>
</dbReference>
<dbReference type="InterPro" id="IPR007874">
    <property type="entry name" value="MinC_N"/>
</dbReference>
<dbReference type="SUPFAM" id="SSF63848">
    <property type="entry name" value="Cell-division inhibitor MinC, C-terminal domain"/>
    <property type="match status" value="1"/>
</dbReference>
<proteinExistence type="inferred from homology"/>
<dbReference type="InterPro" id="IPR005526">
    <property type="entry name" value="Septum_form_inhib_MinC_C"/>
</dbReference>
<comment type="similarity">
    <text evidence="1 7">Belongs to the MinC family.</text>
</comment>
<keyword evidence="3 7" id="KW-0717">Septation</keyword>
<dbReference type="RefSeq" id="WP_036941697.1">
    <property type="nucleotide sequence ID" value="NZ_JQKC01000016.1"/>
</dbReference>
<dbReference type="GO" id="GO:0000902">
    <property type="term" value="P:cell morphogenesis"/>
    <property type="evidence" value="ECO:0007669"/>
    <property type="project" value="InterPro"/>
</dbReference>
<dbReference type="InterPro" id="IPR016098">
    <property type="entry name" value="CAP/MinC_C"/>
</dbReference>
<gene>
    <name evidence="7" type="primary">minC</name>
    <name evidence="10" type="ORF">Bccel_2351</name>
</gene>
<dbReference type="GO" id="GO:1901891">
    <property type="term" value="P:regulation of cell septum assembly"/>
    <property type="evidence" value="ECO:0007669"/>
    <property type="project" value="InterPro"/>
</dbReference>
<evidence type="ECO:0000313" key="11">
    <source>
        <dbReference type="Proteomes" id="UP000036923"/>
    </source>
</evidence>
<dbReference type="Pfam" id="PF05209">
    <property type="entry name" value="MinC_N"/>
    <property type="match status" value="1"/>
</dbReference>
<evidence type="ECO:0000259" key="9">
    <source>
        <dbReference type="Pfam" id="PF05209"/>
    </source>
</evidence>
<dbReference type="STRING" id="398512.Bccel_2351"/>
<sequence length="227" mass="24995">MEESSVLFKGTVNGLTVILKEDEVFGNIYTHMEKKIASAGKFFKGAILDVRYRGRSLSKEEEAKLLELLISKSGAKIKSFSRETEQQIQAKESKPKPLNKVEIKKILFFKGIDEGVCRFHKGTLRSGQLLSFDGNIIVLGDVNPGAEVVAAGNVIVMGSLRGIVHAGADGNKDAVVAALNLQPTQLRIADVITRPPDEKEAVVTFVPEIAYIKDNTVYIERYLPQHK</sequence>
<dbReference type="Gene3D" id="3.30.160.540">
    <property type="match status" value="1"/>
</dbReference>
<evidence type="ECO:0000259" key="8">
    <source>
        <dbReference type="Pfam" id="PF03775"/>
    </source>
</evidence>
<feature type="domain" description="Septum formation inhibitor MinC C-terminal" evidence="8">
    <location>
        <begin position="120"/>
        <end position="220"/>
    </location>
</feature>
<dbReference type="Gene3D" id="2.160.20.70">
    <property type="match status" value="1"/>
</dbReference>
<dbReference type="PANTHER" id="PTHR34108:SF1">
    <property type="entry name" value="SEPTUM SITE-DETERMINING PROTEIN MINC"/>
    <property type="match status" value="1"/>
</dbReference>
<comment type="subunit">
    <text evidence="6 7">Interacts with MinD and FtsZ.</text>
</comment>
<evidence type="ECO:0000313" key="10">
    <source>
        <dbReference type="EMBL" id="KNY27086.1"/>
    </source>
</evidence>
<evidence type="ECO:0000256" key="4">
    <source>
        <dbReference type="ARBA" id="ARBA00023306"/>
    </source>
</evidence>
<dbReference type="OrthoDB" id="9790810at2"/>
<comment type="caution">
    <text evidence="10">The sequence shown here is derived from an EMBL/GenBank/DDBJ whole genome shotgun (WGS) entry which is preliminary data.</text>
</comment>
<evidence type="ECO:0000256" key="7">
    <source>
        <dbReference type="HAMAP-Rule" id="MF_00267"/>
    </source>
</evidence>
<evidence type="ECO:0000256" key="3">
    <source>
        <dbReference type="ARBA" id="ARBA00023210"/>
    </source>
</evidence>
<dbReference type="InterPro" id="IPR036145">
    <property type="entry name" value="MinC_C_sf"/>
</dbReference>
<comment type="function">
    <text evidence="5 7">Cell division inhibitor that blocks the formation of polar Z ring septums. Rapidly oscillates between the poles of the cell to destabilize FtsZ filaments that have formed before they mature into polar Z rings. Prevents FtsZ polymerization.</text>
</comment>
<evidence type="ECO:0000256" key="6">
    <source>
        <dbReference type="ARBA" id="ARBA00046874"/>
    </source>
</evidence>
<dbReference type="PATRIC" id="fig|398512.5.peg.2452"/>
<dbReference type="HAMAP" id="MF_00267">
    <property type="entry name" value="MinC"/>
    <property type="match status" value="1"/>
</dbReference>
<dbReference type="eggNOG" id="COG0850">
    <property type="taxonomic scope" value="Bacteria"/>
</dbReference>
<reference evidence="11" key="1">
    <citation type="submission" date="2015-07" db="EMBL/GenBank/DDBJ databases">
        <title>Near-Complete Genome Sequence of the Cellulolytic Bacterium Bacteroides (Pseudobacteroides) cellulosolvens ATCC 35603.</title>
        <authorList>
            <person name="Dassa B."/>
            <person name="Utturkar S.M."/>
            <person name="Klingeman D.M."/>
            <person name="Hurt R.A."/>
            <person name="Keller M."/>
            <person name="Xu J."/>
            <person name="Reddy Y.H.K."/>
            <person name="Borovok I."/>
            <person name="Grinberg I.R."/>
            <person name="Lamed R."/>
            <person name="Zhivin O."/>
            <person name="Bayer E.A."/>
            <person name="Brown S.D."/>
        </authorList>
    </citation>
    <scope>NUCLEOTIDE SEQUENCE [LARGE SCALE GENOMIC DNA]</scope>
    <source>
        <strain evidence="11">DSM 2933</strain>
    </source>
</reference>
<keyword evidence="11" id="KW-1185">Reference proteome</keyword>
<evidence type="ECO:0000256" key="5">
    <source>
        <dbReference type="ARBA" id="ARBA00025606"/>
    </source>
</evidence>
<keyword evidence="4 7" id="KW-0131">Cell cycle</keyword>
<accession>A0A0L6JMR2</accession>
<dbReference type="GO" id="GO:0051302">
    <property type="term" value="P:regulation of cell division"/>
    <property type="evidence" value="ECO:0007669"/>
    <property type="project" value="InterPro"/>
</dbReference>
<keyword evidence="2 7" id="KW-0132">Cell division</keyword>
<dbReference type="NCBIfam" id="TIGR01222">
    <property type="entry name" value="minC"/>
    <property type="match status" value="1"/>
</dbReference>
<name>A0A0L6JMR2_9FIRM</name>
<evidence type="ECO:0000256" key="1">
    <source>
        <dbReference type="ARBA" id="ARBA00006291"/>
    </source>
</evidence>
<feature type="domain" description="Septum formation inhibitor MinC N-terminal" evidence="9">
    <location>
        <begin position="7"/>
        <end position="70"/>
    </location>
</feature>
<dbReference type="AlphaFoldDB" id="A0A0L6JMR2"/>
<organism evidence="10 11">
    <name type="scientific">Pseudobacteroides cellulosolvens ATCC 35603 = DSM 2933</name>
    <dbReference type="NCBI Taxonomy" id="398512"/>
    <lineage>
        <taxon>Bacteria</taxon>
        <taxon>Bacillati</taxon>
        <taxon>Bacillota</taxon>
        <taxon>Clostridia</taxon>
        <taxon>Eubacteriales</taxon>
        <taxon>Oscillospiraceae</taxon>
        <taxon>Pseudobacteroides</taxon>
    </lineage>
</organism>
<evidence type="ECO:0000256" key="2">
    <source>
        <dbReference type="ARBA" id="ARBA00022618"/>
    </source>
</evidence>
<dbReference type="InterPro" id="IPR013033">
    <property type="entry name" value="MinC"/>
</dbReference>
<dbReference type="EMBL" id="LGTC01000001">
    <property type="protein sequence ID" value="KNY27086.1"/>
    <property type="molecule type" value="Genomic_DNA"/>
</dbReference>
<dbReference type="Proteomes" id="UP000036923">
    <property type="component" value="Unassembled WGS sequence"/>
</dbReference>
<protein>
    <recommendedName>
        <fullName evidence="7">Probable septum site-determining protein MinC</fullName>
    </recommendedName>
</protein>
<dbReference type="PANTHER" id="PTHR34108">
    <property type="entry name" value="SEPTUM SITE-DETERMINING PROTEIN MINC"/>
    <property type="match status" value="1"/>
</dbReference>
<dbReference type="GO" id="GO:0000917">
    <property type="term" value="P:division septum assembly"/>
    <property type="evidence" value="ECO:0007669"/>
    <property type="project" value="UniProtKB-KW"/>
</dbReference>